<dbReference type="PANTHER" id="PTHR36933:SF1">
    <property type="entry name" value="SLL0788 PROTEIN"/>
    <property type="match status" value="1"/>
</dbReference>
<accession>A0A0J9BSF3</accession>
<dbReference type="EMBL" id="ADLK01000032">
    <property type="protein sequence ID" value="KMW15997.1"/>
    <property type="molecule type" value="Genomic_DNA"/>
</dbReference>
<organism evidence="2 3">
    <name type="scientific">[Clostridium] citroniae WAL-19142</name>
    <dbReference type="NCBI Taxonomy" id="742734"/>
    <lineage>
        <taxon>Bacteria</taxon>
        <taxon>Bacillati</taxon>
        <taxon>Bacillota</taxon>
        <taxon>Clostridia</taxon>
        <taxon>Lachnospirales</taxon>
        <taxon>Lachnospiraceae</taxon>
        <taxon>Enterocloster</taxon>
    </lineage>
</organism>
<protein>
    <recommendedName>
        <fullName evidence="1">DUF305 domain-containing protein</fullName>
    </recommendedName>
</protein>
<dbReference type="RefSeq" id="WP_048930727.1">
    <property type="nucleotide sequence ID" value="NZ_KQ235882.1"/>
</dbReference>
<evidence type="ECO:0000313" key="3">
    <source>
        <dbReference type="Proteomes" id="UP000037392"/>
    </source>
</evidence>
<feature type="domain" description="DUF305" evidence="1">
    <location>
        <begin position="40"/>
        <end position="184"/>
    </location>
</feature>
<sequence length="188" mass="21391">MNREPSFSLVTINYLNRFYSILDRMIQDMTNARLGNSISVNFMTQMIPHHRAAIEMSQNLLQYTTNIPLQNIALQIVSEQNKSIENMKSIIGTCGQFSNSPQELDAYQRGMDQIMDTMFSEMEHACAVNNINVSFIPEMIPHHQGAIRMSELTLKASICPQLPPILHAIITSQKRGVMQMEQLLQCIC</sequence>
<name>A0A0J9BSF3_9FIRM</name>
<reference evidence="2 3" key="1">
    <citation type="submission" date="2011-04" db="EMBL/GenBank/DDBJ databases">
        <title>The Genome Sequence of Clostridium citroniae WAL-19142.</title>
        <authorList>
            <consortium name="The Broad Institute Genome Sequencing Platform"/>
            <person name="Earl A."/>
            <person name="Ward D."/>
            <person name="Feldgarden M."/>
            <person name="Gevers D."/>
            <person name="Warren Y.A."/>
            <person name="Tyrrell K.L."/>
            <person name="Citron D.M."/>
            <person name="Goldstein E.J."/>
            <person name="Daigneault M."/>
            <person name="Allen-Vercoe E."/>
            <person name="Young S.K."/>
            <person name="Zeng Q."/>
            <person name="Gargeya S."/>
            <person name="Fitzgerald M."/>
            <person name="Haas B."/>
            <person name="Abouelleil A."/>
            <person name="Alvarado L."/>
            <person name="Arachchi H.M."/>
            <person name="Berlin A."/>
            <person name="Brown A."/>
            <person name="Chapman S.B."/>
            <person name="Chen Z."/>
            <person name="Dunbar C."/>
            <person name="Freedman E."/>
            <person name="Gearin G."/>
            <person name="Gellesch M."/>
            <person name="Goldberg J."/>
            <person name="Griggs A."/>
            <person name="Gujja S."/>
            <person name="Heilman E.R."/>
            <person name="Heiman D."/>
            <person name="Howarth C."/>
            <person name="Larson L."/>
            <person name="Lui A."/>
            <person name="MacDonald P.J."/>
            <person name="Mehta T."/>
            <person name="Montmayeur A."/>
            <person name="Murphy C."/>
            <person name="Neiman D."/>
            <person name="Pearson M."/>
            <person name="Priest M."/>
            <person name="Roberts A."/>
            <person name="Saif S."/>
            <person name="Shea T."/>
            <person name="Shenoy N."/>
            <person name="Sisk P."/>
            <person name="Stolte C."/>
            <person name="Sykes S."/>
            <person name="White J."/>
            <person name="Yandava C."/>
            <person name="Wortman J."/>
            <person name="Nusbaum C."/>
            <person name="Birren B."/>
        </authorList>
    </citation>
    <scope>NUCLEOTIDE SEQUENCE [LARGE SCALE GENOMIC DNA]</scope>
    <source>
        <strain evidence="2 3">WAL-19142</strain>
    </source>
</reference>
<dbReference type="InterPro" id="IPR012347">
    <property type="entry name" value="Ferritin-like"/>
</dbReference>
<dbReference type="InterPro" id="IPR005183">
    <property type="entry name" value="DUF305_CopM-like"/>
</dbReference>
<dbReference type="PANTHER" id="PTHR36933">
    <property type="entry name" value="SLL0788 PROTEIN"/>
    <property type="match status" value="1"/>
</dbReference>
<dbReference type="AlphaFoldDB" id="A0A0J9BSF3"/>
<dbReference type="GeneID" id="93163777"/>
<dbReference type="PATRIC" id="fig|742734.4.peg.4752"/>
<dbReference type="Pfam" id="PF03713">
    <property type="entry name" value="DUF305"/>
    <property type="match status" value="1"/>
</dbReference>
<evidence type="ECO:0000259" key="1">
    <source>
        <dbReference type="Pfam" id="PF03713"/>
    </source>
</evidence>
<gene>
    <name evidence="2" type="ORF">HMPREF9470_04435</name>
</gene>
<dbReference type="OrthoDB" id="8603558at2"/>
<comment type="caution">
    <text evidence="2">The sequence shown here is derived from an EMBL/GenBank/DDBJ whole genome shotgun (WGS) entry which is preliminary data.</text>
</comment>
<dbReference type="Gene3D" id="1.20.1260.10">
    <property type="match status" value="1"/>
</dbReference>
<proteinExistence type="predicted"/>
<evidence type="ECO:0000313" key="2">
    <source>
        <dbReference type="EMBL" id="KMW15997.1"/>
    </source>
</evidence>
<dbReference type="Proteomes" id="UP000037392">
    <property type="component" value="Unassembled WGS sequence"/>
</dbReference>